<sequence length="291" mass="33531">MSYEDIMIGDSLVKCAAWLYIQPKMEPQKLRRKCSFRESSLMGCFSIIKHIFSVTSEEGTGKGLSTTKDTGSGKRLSTTKVGGLLCHNSFPDPEPEYRGYPRANDRGLDPRRYGVAYTNHVKSWNNAIVKVRYFPIYVFIEELHKICLEMSYTYREEAEMSQARLTPWAMDHYEIKKFVADSLTCRVCTVRHHFQMTSYGKTNLVNIEDDTCSYRWWQTMGIPYEHGVCALGLANVDPTTRVSEYFTNNTYKVVYKLIWIPIRGIKQLKILKTDPCVRVPIPTVRAGHPHT</sequence>
<accession>A0A7J7NFE0</accession>
<evidence type="ECO:0000313" key="2">
    <source>
        <dbReference type="Proteomes" id="UP000541444"/>
    </source>
</evidence>
<evidence type="ECO:0000313" key="1">
    <source>
        <dbReference type="EMBL" id="KAF6165783.1"/>
    </source>
</evidence>
<dbReference type="EMBL" id="JACGCM010000816">
    <property type="protein sequence ID" value="KAF6165783.1"/>
    <property type="molecule type" value="Genomic_DNA"/>
</dbReference>
<gene>
    <name evidence="1" type="ORF">GIB67_012680</name>
</gene>
<reference evidence="1 2" key="1">
    <citation type="journal article" date="2020" name="IScience">
        <title>Genome Sequencing of the Endangered Kingdonia uniflora (Circaeasteraceae, Ranunculales) Reveals Potential Mechanisms of Evolutionary Specialization.</title>
        <authorList>
            <person name="Sun Y."/>
            <person name="Deng T."/>
            <person name="Zhang A."/>
            <person name="Moore M.J."/>
            <person name="Landis J.B."/>
            <person name="Lin N."/>
            <person name="Zhang H."/>
            <person name="Zhang X."/>
            <person name="Huang J."/>
            <person name="Zhang X."/>
            <person name="Sun H."/>
            <person name="Wang H."/>
        </authorList>
    </citation>
    <scope>NUCLEOTIDE SEQUENCE [LARGE SCALE GENOMIC DNA]</scope>
    <source>
        <strain evidence="1">TB1705</strain>
        <tissue evidence="1">Leaf</tissue>
    </source>
</reference>
<keyword evidence="2" id="KW-1185">Reference proteome</keyword>
<organism evidence="1 2">
    <name type="scientific">Kingdonia uniflora</name>
    <dbReference type="NCBI Taxonomy" id="39325"/>
    <lineage>
        <taxon>Eukaryota</taxon>
        <taxon>Viridiplantae</taxon>
        <taxon>Streptophyta</taxon>
        <taxon>Embryophyta</taxon>
        <taxon>Tracheophyta</taxon>
        <taxon>Spermatophyta</taxon>
        <taxon>Magnoliopsida</taxon>
        <taxon>Ranunculales</taxon>
        <taxon>Circaeasteraceae</taxon>
        <taxon>Kingdonia</taxon>
    </lineage>
</organism>
<name>A0A7J7NFE0_9MAGN</name>
<proteinExistence type="predicted"/>
<comment type="caution">
    <text evidence="1">The sequence shown here is derived from an EMBL/GenBank/DDBJ whole genome shotgun (WGS) entry which is preliminary data.</text>
</comment>
<protein>
    <submittedName>
        <fullName evidence="1">Uncharacterized protein</fullName>
    </submittedName>
</protein>
<dbReference type="Proteomes" id="UP000541444">
    <property type="component" value="Unassembled WGS sequence"/>
</dbReference>
<dbReference type="AlphaFoldDB" id="A0A7J7NFE0"/>